<evidence type="ECO:0000256" key="1">
    <source>
        <dbReference type="SAM" id="MobiDB-lite"/>
    </source>
</evidence>
<proteinExistence type="predicted"/>
<gene>
    <name evidence="2" type="ORF">GIB67_018589</name>
</gene>
<evidence type="ECO:0000313" key="2">
    <source>
        <dbReference type="EMBL" id="KAF6138858.1"/>
    </source>
</evidence>
<reference evidence="2 3" key="1">
    <citation type="journal article" date="2020" name="IScience">
        <title>Genome Sequencing of the Endangered Kingdonia uniflora (Circaeasteraceae, Ranunculales) Reveals Potential Mechanisms of Evolutionary Specialization.</title>
        <authorList>
            <person name="Sun Y."/>
            <person name="Deng T."/>
            <person name="Zhang A."/>
            <person name="Moore M.J."/>
            <person name="Landis J.B."/>
            <person name="Lin N."/>
            <person name="Zhang H."/>
            <person name="Zhang X."/>
            <person name="Huang J."/>
            <person name="Zhang X."/>
            <person name="Sun H."/>
            <person name="Wang H."/>
        </authorList>
    </citation>
    <scope>NUCLEOTIDE SEQUENCE [LARGE SCALE GENOMIC DNA]</scope>
    <source>
        <strain evidence="2">TB1705</strain>
        <tissue evidence="2">Leaf</tissue>
    </source>
</reference>
<protein>
    <submittedName>
        <fullName evidence="2">Uncharacterized protein</fullName>
    </submittedName>
</protein>
<keyword evidence="3" id="KW-1185">Reference proteome</keyword>
<dbReference type="EMBL" id="JACGCM010002538">
    <property type="protein sequence ID" value="KAF6138858.1"/>
    <property type="molecule type" value="Genomic_DNA"/>
</dbReference>
<comment type="caution">
    <text evidence="2">The sequence shown here is derived from an EMBL/GenBank/DDBJ whole genome shotgun (WGS) entry which is preliminary data.</text>
</comment>
<dbReference type="Proteomes" id="UP000541444">
    <property type="component" value="Unassembled WGS sequence"/>
</dbReference>
<evidence type="ECO:0000313" key="3">
    <source>
        <dbReference type="Proteomes" id="UP000541444"/>
    </source>
</evidence>
<feature type="region of interest" description="Disordered" evidence="1">
    <location>
        <begin position="1"/>
        <end position="32"/>
    </location>
</feature>
<sequence>MLKALSASGTTGSGEVTKDKRRRVKPSGELGEKVVEGRSAAVDGLKEVEERARLAVLHGEEDTSKMVARLVKGIWLGYYKEEMDAIKADTYAEEEDEEEAEAVGVVDGLDGVSHQTVLDNQGDDVVLPEGGSEKALREIGLRIKDLESGLARERENSKALLSLLKRKMPRYKGLKELEEVIECTEELQSRVNTLAMKDNELRVARENLSASEATAEHLQIALPAKDMEFWEMQRRCNDLNERAVRLKAEPSDILDLARINDPNKLKMTKTCITFALSFVW</sequence>
<name>A0A7J7L8I9_9MAGN</name>
<accession>A0A7J7L8I9</accession>
<dbReference type="AlphaFoldDB" id="A0A7J7L8I9"/>
<organism evidence="2 3">
    <name type="scientific">Kingdonia uniflora</name>
    <dbReference type="NCBI Taxonomy" id="39325"/>
    <lineage>
        <taxon>Eukaryota</taxon>
        <taxon>Viridiplantae</taxon>
        <taxon>Streptophyta</taxon>
        <taxon>Embryophyta</taxon>
        <taxon>Tracheophyta</taxon>
        <taxon>Spermatophyta</taxon>
        <taxon>Magnoliopsida</taxon>
        <taxon>Ranunculales</taxon>
        <taxon>Circaeasteraceae</taxon>
        <taxon>Kingdonia</taxon>
    </lineage>
</organism>